<name>A0A6P8GGT4_CLUHA</name>
<dbReference type="GO" id="GO:0019185">
    <property type="term" value="C:snRNA-activating protein complex"/>
    <property type="evidence" value="ECO:0007669"/>
    <property type="project" value="TreeGrafter"/>
</dbReference>
<reference evidence="3" key="1">
    <citation type="submission" date="2025-08" db="UniProtKB">
        <authorList>
            <consortium name="RefSeq"/>
        </authorList>
    </citation>
    <scope>IDENTIFICATION</scope>
</reference>
<keyword evidence="2" id="KW-1185">Reference proteome</keyword>
<feature type="compositionally biased region" description="Low complexity" evidence="1">
    <location>
        <begin position="292"/>
        <end position="311"/>
    </location>
</feature>
<dbReference type="PANTHER" id="PTHR15131:SF3">
    <property type="entry name" value="SNRNA-ACTIVATING PROTEIN COMPLEX SUBUNIT 1"/>
    <property type="match status" value="1"/>
</dbReference>
<dbReference type="CTD" id="393224"/>
<feature type="region of interest" description="Disordered" evidence="1">
    <location>
        <begin position="348"/>
        <end position="367"/>
    </location>
</feature>
<feature type="region of interest" description="Disordered" evidence="1">
    <location>
        <begin position="286"/>
        <end position="315"/>
    </location>
</feature>
<accession>A0A6P8GGT4</accession>
<gene>
    <name evidence="3" type="primary">snapc1b</name>
</gene>
<dbReference type="Proteomes" id="UP000515152">
    <property type="component" value="Chromosome 14"/>
</dbReference>
<dbReference type="GO" id="GO:0042796">
    <property type="term" value="P:snRNA transcription by RNA polymerase III"/>
    <property type="evidence" value="ECO:0007669"/>
    <property type="project" value="TreeGrafter"/>
</dbReference>
<dbReference type="Pfam" id="PF09808">
    <property type="entry name" value="SNAPC1"/>
    <property type="match status" value="1"/>
</dbReference>
<protein>
    <submittedName>
        <fullName evidence="3">snRNA-activating protein complex subunit 1b isoform X1</fullName>
    </submittedName>
</protein>
<organism evidence="2 3">
    <name type="scientific">Clupea harengus</name>
    <name type="common">Atlantic herring</name>
    <dbReference type="NCBI Taxonomy" id="7950"/>
    <lineage>
        <taxon>Eukaryota</taxon>
        <taxon>Metazoa</taxon>
        <taxon>Chordata</taxon>
        <taxon>Craniata</taxon>
        <taxon>Vertebrata</taxon>
        <taxon>Euteleostomi</taxon>
        <taxon>Actinopterygii</taxon>
        <taxon>Neopterygii</taxon>
        <taxon>Teleostei</taxon>
        <taxon>Clupei</taxon>
        <taxon>Clupeiformes</taxon>
        <taxon>Clupeoidei</taxon>
        <taxon>Clupeidae</taxon>
        <taxon>Clupea</taxon>
    </lineage>
</organism>
<dbReference type="AlphaFoldDB" id="A0A6P8GGT4"/>
<dbReference type="GO" id="GO:0043565">
    <property type="term" value="F:sequence-specific DNA binding"/>
    <property type="evidence" value="ECO:0007669"/>
    <property type="project" value="TreeGrafter"/>
</dbReference>
<dbReference type="InterPro" id="IPR019188">
    <property type="entry name" value="SNAPC1"/>
</dbReference>
<dbReference type="RefSeq" id="XP_031436521.1">
    <property type="nucleotide sequence ID" value="XM_031580661.2"/>
</dbReference>
<dbReference type="OrthoDB" id="20127at2759"/>
<dbReference type="GeneID" id="105896174"/>
<evidence type="ECO:0000313" key="3">
    <source>
        <dbReference type="RefSeq" id="XP_031436521.1"/>
    </source>
</evidence>
<evidence type="ECO:0000256" key="1">
    <source>
        <dbReference type="SAM" id="MobiDB-lite"/>
    </source>
</evidence>
<evidence type="ECO:0000313" key="2">
    <source>
        <dbReference type="Proteomes" id="UP000515152"/>
    </source>
</evidence>
<dbReference type="PANTHER" id="PTHR15131">
    <property type="entry name" value="SMALL NUCLEAR RNA ACTIVATING COMPLEX, POLYPEPTIDE 1"/>
    <property type="match status" value="1"/>
</dbReference>
<proteinExistence type="predicted"/>
<dbReference type="GO" id="GO:0042795">
    <property type="term" value="P:snRNA transcription by RNA polymerase II"/>
    <property type="evidence" value="ECO:0007669"/>
    <property type="project" value="TreeGrafter"/>
</dbReference>
<sequence length="422" mass="48134">MGSPTSVLLSLSLKSCCNTSSYVDTATQTLFWLRLFVCSSLRVFSRQIIMSEQLRKFEEPLKTDLEELLGRFQRTTSVRYEDFSSMWRDMKFGDIFHGIQNLKEKNAFSRIALNTATAYFLPPYSFQVRVGGLYVLYGLYHSQCSLPKQKIRLALKDWGDVQAFTQDALSSQHYDVVYILHKLLGTKAFHFTAMPVPLAFLRDKKNQVMPNTEAVAKPSSRPQQLVTTEMLEEVANIHQHYKQLKASVSAQHPEASLNLVRHNLVPKLFNSVMSFSTWQNIHTQGGEASVQSTSLDEPSTSSSSNQHQQQQECSRRADLLASIKARSYGQVVEVAKSRRHRQAELCSAGDAGPREDPGMGGVPGAIPRRRRRFHNSLRYRTLRRLYETGGIPEEFLTSTKLWRLSKADQEETTRAIKTRFKW</sequence>